<feature type="transmembrane region" description="Helical" evidence="8">
    <location>
        <begin position="61"/>
        <end position="80"/>
    </location>
</feature>
<keyword evidence="7" id="KW-0862">Zinc</keyword>
<evidence type="ECO:0000256" key="8">
    <source>
        <dbReference type="SAM" id="Phobius"/>
    </source>
</evidence>
<evidence type="ECO:0000256" key="3">
    <source>
        <dbReference type="ARBA" id="ARBA00022475"/>
    </source>
</evidence>
<accession>A0A1Y0I919</accession>
<evidence type="ECO:0000256" key="1">
    <source>
        <dbReference type="ARBA" id="ARBA00004651"/>
    </source>
</evidence>
<feature type="binding site" evidence="7">
    <location>
        <position position="79"/>
    </location>
    <ligand>
        <name>Zn(2+)</name>
        <dbReference type="ChEBI" id="CHEBI:29105"/>
    </ligand>
</feature>
<organism evidence="9 10">
    <name type="scientific">Oleiphilus messinensis</name>
    <dbReference type="NCBI Taxonomy" id="141451"/>
    <lineage>
        <taxon>Bacteria</taxon>
        <taxon>Pseudomonadati</taxon>
        <taxon>Pseudomonadota</taxon>
        <taxon>Gammaproteobacteria</taxon>
        <taxon>Oceanospirillales</taxon>
        <taxon>Oleiphilaceae</taxon>
        <taxon>Oleiphilus</taxon>
    </lineage>
</organism>
<protein>
    <submittedName>
        <fullName evidence="9">Hemolysin III-like protein</fullName>
    </submittedName>
</protein>
<reference evidence="9 10" key="1">
    <citation type="submission" date="2017-05" db="EMBL/GenBank/DDBJ databases">
        <title>Genomic insights into alkan degradation activity of Oleiphilus messinensis.</title>
        <authorList>
            <person name="Kozyavkin S.A."/>
            <person name="Slesarev A.I."/>
            <person name="Golyshin P.N."/>
            <person name="Korzhenkov A."/>
            <person name="Golyshina O.N."/>
            <person name="Toshchakov S.V."/>
        </authorList>
    </citation>
    <scope>NUCLEOTIDE SEQUENCE [LARGE SCALE GENOMIC DNA]</scope>
    <source>
        <strain evidence="9 10">ME102</strain>
    </source>
</reference>
<dbReference type="KEGG" id="ome:OLMES_2973"/>
<evidence type="ECO:0000256" key="5">
    <source>
        <dbReference type="ARBA" id="ARBA00022989"/>
    </source>
</evidence>
<dbReference type="Proteomes" id="UP000196027">
    <property type="component" value="Chromosome"/>
</dbReference>
<comment type="subcellular location">
    <subcellularLocation>
        <location evidence="1">Cell membrane</location>
        <topology evidence="1">Multi-pass membrane protein</topology>
    </subcellularLocation>
</comment>
<keyword evidence="6 8" id="KW-0472">Membrane</keyword>
<sequence>MKANNEGEHDIEHLLSRVALLKEEIFNSLTHGIAAVLSLVGLVYLVVYAVQMGDPWKIVGFSIYGLCLFSLYFASTLYHAFQHPPHKEFFKLLDHCAIYLLIAGTYTPILLVNLRGTTGWVLFAAVWLIAGIGIWLKVAHGNKFRALRVLTYVVMGWLAVFAGSDLITALSNEGFGLILLGGLIYTVGIVFYWRDHVPFNHAIWHLFVIGGSVCHYFAMYFYVLPVV</sequence>
<evidence type="ECO:0000256" key="7">
    <source>
        <dbReference type="PIRSR" id="PIRSR604254-1"/>
    </source>
</evidence>
<dbReference type="InterPro" id="IPR004254">
    <property type="entry name" value="AdipoR/HlyIII-related"/>
</dbReference>
<evidence type="ECO:0000313" key="10">
    <source>
        <dbReference type="Proteomes" id="UP000196027"/>
    </source>
</evidence>
<feature type="transmembrane region" description="Helical" evidence="8">
    <location>
        <begin position="202"/>
        <end position="223"/>
    </location>
</feature>
<keyword evidence="4 8" id="KW-0812">Transmembrane</keyword>
<dbReference type="PANTHER" id="PTHR20855:SF3">
    <property type="entry name" value="LD03007P"/>
    <property type="match status" value="1"/>
</dbReference>
<evidence type="ECO:0000313" key="9">
    <source>
        <dbReference type="EMBL" id="ARU57017.1"/>
    </source>
</evidence>
<dbReference type="AlphaFoldDB" id="A0A1Y0I919"/>
<keyword evidence="3" id="KW-1003">Cell membrane</keyword>
<dbReference type="EMBL" id="CP021425">
    <property type="protein sequence ID" value="ARU57017.1"/>
    <property type="molecule type" value="Genomic_DNA"/>
</dbReference>
<keyword evidence="7" id="KW-0479">Metal-binding</keyword>
<feature type="transmembrane region" description="Helical" evidence="8">
    <location>
        <begin position="175"/>
        <end position="193"/>
    </location>
</feature>
<dbReference type="RefSeq" id="WP_232465111.1">
    <property type="nucleotide sequence ID" value="NZ_CP021425.1"/>
</dbReference>
<proteinExistence type="inferred from homology"/>
<feature type="transmembrane region" description="Helical" evidence="8">
    <location>
        <begin position="92"/>
        <end position="114"/>
    </location>
</feature>
<dbReference type="GO" id="GO:0005886">
    <property type="term" value="C:plasma membrane"/>
    <property type="evidence" value="ECO:0007669"/>
    <property type="project" value="UniProtKB-SubCell"/>
</dbReference>
<feature type="transmembrane region" description="Helical" evidence="8">
    <location>
        <begin position="120"/>
        <end position="138"/>
    </location>
</feature>
<dbReference type="NCBIfam" id="TIGR01065">
    <property type="entry name" value="hlyIII"/>
    <property type="match status" value="1"/>
</dbReference>
<dbReference type="Pfam" id="PF03006">
    <property type="entry name" value="HlyIII"/>
    <property type="match status" value="1"/>
</dbReference>
<evidence type="ECO:0000256" key="6">
    <source>
        <dbReference type="ARBA" id="ARBA00023136"/>
    </source>
</evidence>
<dbReference type="GO" id="GO:0046872">
    <property type="term" value="F:metal ion binding"/>
    <property type="evidence" value="ECO:0007669"/>
    <property type="project" value="UniProtKB-KW"/>
</dbReference>
<evidence type="ECO:0000256" key="2">
    <source>
        <dbReference type="ARBA" id="ARBA00008488"/>
    </source>
</evidence>
<feature type="binding site" evidence="7">
    <location>
        <position position="201"/>
    </location>
    <ligand>
        <name>Zn(2+)</name>
        <dbReference type="ChEBI" id="CHEBI:29105"/>
    </ligand>
</feature>
<evidence type="ECO:0000256" key="4">
    <source>
        <dbReference type="ARBA" id="ARBA00022692"/>
    </source>
</evidence>
<keyword evidence="5 8" id="KW-1133">Transmembrane helix</keyword>
<feature type="transmembrane region" description="Helical" evidence="8">
    <location>
        <begin position="25"/>
        <end position="49"/>
    </location>
</feature>
<feature type="binding site" evidence="7">
    <location>
        <position position="205"/>
    </location>
    <ligand>
        <name>Zn(2+)</name>
        <dbReference type="ChEBI" id="CHEBI:29105"/>
    </ligand>
</feature>
<gene>
    <name evidence="9" type="ORF">OLMES_2973</name>
</gene>
<keyword evidence="10" id="KW-1185">Reference proteome</keyword>
<comment type="similarity">
    <text evidence="2">Belongs to the UPF0073 (Hly-III) family.</text>
</comment>
<dbReference type="PANTHER" id="PTHR20855">
    <property type="entry name" value="ADIPOR/PROGESTIN RECEPTOR-RELATED"/>
    <property type="match status" value="1"/>
</dbReference>
<name>A0A1Y0I919_9GAMM</name>
<dbReference type="InterPro" id="IPR005744">
    <property type="entry name" value="Hy-lIII"/>
</dbReference>
<dbReference type="GO" id="GO:0140911">
    <property type="term" value="F:pore-forming activity"/>
    <property type="evidence" value="ECO:0007669"/>
    <property type="project" value="InterPro"/>
</dbReference>
<feature type="transmembrane region" description="Helical" evidence="8">
    <location>
        <begin position="150"/>
        <end position="169"/>
    </location>
</feature>